<dbReference type="GO" id="GO:0170069">
    <property type="term" value="C:geranylgeranyltransferase-III complex"/>
    <property type="evidence" value="ECO:0007669"/>
    <property type="project" value="EnsemblFungi"/>
</dbReference>
<dbReference type="GO" id="GO:0006914">
    <property type="term" value="P:autophagy"/>
    <property type="evidence" value="ECO:0007669"/>
    <property type="project" value="EnsemblFungi"/>
</dbReference>
<keyword evidence="2" id="KW-1185">Reference proteome</keyword>
<dbReference type="InParanoid" id="H2AUE7"/>
<organism evidence="1 2">
    <name type="scientific">Kazachstania africana (strain ATCC 22294 / BCRC 22015 / CBS 2517 / CECT 1963 / NBRC 1671 / NRRL Y-8276)</name>
    <name type="common">Yeast</name>
    <name type="synonym">Kluyveromyces africanus</name>
    <dbReference type="NCBI Taxonomy" id="1071382"/>
    <lineage>
        <taxon>Eukaryota</taxon>
        <taxon>Fungi</taxon>
        <taxon>Dikarya</taxon>
        <taxon>Ascomycota</taxon>
        <taxon>Saccharomycotina</taxon>
        <taxon>Saccharomycetes</taxon>
        <taxon>Saccharomycetales</taxon>
        <taxon>Saccharomycetaceae</taxon>
        <taxon>Kazachstania</taxon>
    </lineage>
</organism>
<evidence type="ECO:0000313" key="1">
    <source>
        <dbReference type="EMBL" id="CCF57997.1"/>
    </source>
</evidence>
<dbReference type="eggNOG" id="ENOG502RXS6">
    <property type="taxonomic scope" value="Eukaryota"/>
</dbReference>
<dbReference type="Gene3D" id="1.25.40.120">
    <property type="entry name" value="Protein prenylyltransferase"/>
    <property type="match status" value="1"/>
</dbReference>
<evidence type="ECO:0008006" key="3">
    <source>
        <dbReference type="Google" id="ProtNLM"/>
    </source>
</evidence>
<dbReference type="GeneID" id="13882242"/>
<evidence type="ECO:0000313" key="2">
    <source>
        <dbReference type="Proteomes" id="UP000005220"/>
    </source>
</evidence>
<dbReference type="AlphaFoldDB" id="H2AUE7"/>
<dbReference type="HOGENOM" id="CLU_062497_0_0_1"/>
<accession>H2AUE7</accession>
<proteinExistence type="predicted"/>
<dbReference type="GO" id="GO:0005968">
    <property type="term" value="C:Rab-protein geranylgeranyltransferase complex"/>
    <property type="evidence" value="ECO:0007669"/>
    <property type="project" value="TreeGrafter"/>
</dbReference>
<dbReference type="GO" id="GO:0004663">
    <property type="term" value="F:Rab geranylgeranyltransferase activity"/>
    <property type="evidence" value="ECO:0007669"/>
    <property type="project" value="TreeGrafter"/>
</dbReference>
<gene>
    <name evidence="1" type="primary">KAFR0D03490</name>
    <name evidence="1" type="ORF">KAFR_0D03490</name>
</gene>
<dbReference type="EMBL" id="HE650824">
    <property type="protein sequence ID" value="CCF57997.1"/>
    <property type="molecule type" value="Genomic_DNA"/>
</dbReference>
<dbReference type="SUPFAM" id="SSF48439">
    <property type="entry name" value="Protein prenylyltransferase"/>
    <property type="match status" value="1"/>
</dbReference>
<reference evidence="1 2" key="1">
    <citation type="journal article" date="2011" name="Proc. Natl. Acad. Sci. U.S.A.">
        <title>Evolutionary erosion of yeast sex chromosomes by mating-type switching accidents.</title>
        <authorList>
            <person name="Gordon J.L."/>
            <person name="Armisen D."/>
            <person name="Proux-Wera E."/>
            <person name="Oheigeartaigh S.S."/>
            <person name="Byrne K.P."/>
            <person name="Wolfe K.H."/>
        </authorList>
    </citation>
    <scope>NUCLEOTIDE SEQUENCE [LARGE SCALE GENOMIC DNA]</scope>
    <source>
        <strain evidence="2">ATCC 22294 / BCRC 22015 / CBS 2517 / CECT 1963 / NBRC 1671 / NRRL Y-8276</strain>
    </source>
</reference>
<dbReference type="KEGG" id="kaf:KAFR_0D03490"/>
<dbReference type="OrthoDB" id="5358702at2759"/>
<dbReference type="PANTHER" id="PTHR11129:SF8">
    <property type="entry name" value="PROTEIN ECM9"/>
    <property type="match status" value="1"/>
</dbReference>
<name>H2AUE7_KAZAF</name>
<dbReference type="PANTHER" id="PTHR11129">
    <property type="entry name" value="PROTEIN FARNESYLTRANSFERASE ALPHA SUBUNIT/RAB GERANYLGERANYL TRANSFERASE ALPHA SUBUNIT"/>
    <property type="match status" value="1"/>
</dbReference>
<dbReference type="FunCoup" id="H2AUE7">
    <property type="interactions" value="23"/>
</dbReference>
<dbReference type="GO" id="GO:0031505">
    <property type="term" value="P:fungal-type cell wall organization"/>
    <property type="evidence" value="ECO:0007669"/>
    <property type="project" value="EnsemblFungi"/>
</dbReference>
<protein>
    <recommendedName>
        <fullName evidence="3">Protein ECM9</fullName>
    </recommendedName>
</protein>
<dbReference type="GO" id="GO:0006612">
    <property type="term" value="P:protein targeting to membrane"/>
    <property type="evidence" value="ECO:0007669"/>
    <property type="project" value="EnsemblFungi"/>
</dbReference>
<dbReference type="RefSeq" id="XP_003957132.1">
    <property type="nucleotide sequence ID" value="XM_003957083.1"/>
</dbReference>
<sequence length="368" mass="43407">MISTKGKFCKELFEILTSEHSVNQFKLTIAPDEEITSKNHYYIDKSNDETRVEAICFKSTYVSIFMEAHNFLNPGYLSLIDSMYRLKNMPFFSVIQIYRTNIVTDFDKQYEVYVFTIGLLLTTTENKTNLNLHEEIFLKLLLKLEKTSSSSQIITFFENELRVVERLLSSSNNKLNKSSSLWYFYRKLYVLSQKIPLLSQRTDRDIIIKTHIYSASEHRSNYYCWNTARWFFYLFPPSSKEIFLKATEKFCFANTNDCSAWSALGYMVSNDVIEQKFTFENYKYIEGKYSETFPGTTSLIQSNFGIEMHSFSEKVAQFIDKLEVKEWPPFLCILKILHSIPEESLQSTSFVNRWKNELNSFEEKNRVD</sequence>
<dbReference type="Proteomes" id="UP000005220">
    <property type="component" value="Chromosome 4"/>
</dbReference>
<dbReference type="GO" id="GO:0170068">
    <property type="term" value="F:geranylgeranyltransferase type III activity"/>
    <property type="evidence" value="ECO:0007669"/>
    <property type="project" value="EnsemblFungi"/>
</dbReference>